<comment type="caution">
    <text evidence="1">The sequence shown here is derived from an EMBL/GenBank/DDBJ whole genome shotgun (WGS) entry which is preliminary data.</text>
</comment>
<protein>
    <submittedName>
        <fullName evidence="1">Uncharacterized protein</fullName>
    </submittedName>
</protein>
<accession>A0A834KAV6</accession>
<proteinExistence type="predicted"/>
<keyword evidence="2" id="KW-1185">Reference proteome</keyword>
<reference evidence="1" key="1">
    <citation type="journal article" date="2020" name="G3 (Bethesda)">
        <title>High-Quality Assemblies for Three Invasive Social Wasps from the &lt;i&gt;Vespula&lt;/i&gt; Genus.</title>
        <authorList>
            <person name="Harrop T.W.R."/>
            <person name="Guhlin J."/>
            <person name="McLaughlin G.M."/>
            <person name="Permina E."/>
            <person name="Stockwell P."/>
            <person name="Gilligan J."/>
            <person name="Le Lec M.F."/>
            <person name="Gruber M.A.M."/>
            <person name="Quinn O."/>
            <person name="Lovegrove M."/>
            <person name="Duncan E.J."/>
            <person name="Remnant E.J."/>
            <person name="Van Eeckhoven J."/>
            <person name="Graham B."/>
            <person name="Knapp R.A."/>
            <person name="Langford K.W."/>
            <person name="Kronenberg Z."/>
            <person name="Press M.O."/>
            <person name="Eacker S.M."/>
            <person name="Wilson-Rankin E.E."/>
            <person name="Purcell J."/>
            <person name="Lester P.J."/>
            <person name="Dearden P.K."/>
        </authorList>
    </citation>
    <scope>NUCLEOTIDE SEQUENCE</scope>
    <source>
        <strain evidence="1">Linc-1</strain>
    </source>
</reference>
<dbReference type="AlphaFoldDB" id="A0A834KAV6"/>
<sequence>MAIVVTHSDAWLSTASKSADGGSIRSVRRIAQGGSPLCPVIACRSFRVCEGELIRFLAVFCVPTNCAAITGGVAPYYTITTMTATSSTTTTTTTRVDSQSR</sequence>
<evidence type="ECO:0000313" key="2">
    <source>
        <dbReference type="Proteomes" id="UP000617340"/>
    </source>
</evidence>
<evidence type="ECO:0000313" key="1">
    <source>
        <dbReference type="EMBL" id="KAF7401519.1"/>
    </source>
</evidence>
<gene>
    <name evidence="1" type="ORF">HZH68_007339</name>
</gene>
<name>A0A834KAV6_VESGE</name>
<organism evidence="1 2">
    <name type="scientific">Vespula germanica</name>
    <name type="common">German yellow jacket</name>
    <name type="synonym">Paravespula germanica</name>
    <dbReference type="NCBI Taxonomy" id="30212"/>
    <lineage>
        <taxon>Eukaryota</taxon>
        <taxon>Metazoa</taxon>
        <taxon>Ecdysozoa</taxon>
        <taxon>Arthropoda</taxon>
        <taxon>Hexapoda</taxon>
        <taxon>Insecta</taxon>
        <taxon>Pterygota</taxon>
        <taxon>Neoptera</taxon>
        <taxon>Endopterygota</taxon>
        <taxon>Hymenoptera</taxon>
        <taxon>Apocrita</taxon>
        <taxon>Aculeata</taxon>
        <taxon>Vespoidea</taxon>
        <taxon>Vespidae</taxon>
        <taxon>Vespinae</taxon>
        <taxon>Vespula</taxon>
    </lineage>
</organism>
<dbReference type="EMBL" id="JACSDZ010000006">
    <property type="protein sequence ID" value="KAF7401519.1"/>
    <property type="molecule type" value="Genomic_DNA"/>
</dbReference>
<dbReference type="Proteomes" id="UP000617340">
    <property type="component" value="Unassembled WGS sequence"/>
</dbReference>